<feature type="transmembrane region" description="Helical" evidence="8">
    <location>
        <begin position="183"/>
        <end position="203"/>
    </location>
</feature>
<feature type="transmembrane region" description="Helical" evidence="8">
    <location>
        <begin position="142"/>
        <end position="162"/>
    </location>
</feature>
<dbReference type="PANTHER" id="PTHR34856:SF2">
    <property type="entry name" value="PROTEIN NRFD"/>
    <property type="match status" value="1"/>
</dbReference>
<proteinExistence type="inferred from homology"/>
<evidence type="ECO:0000313" key="11">
    <source>
        <dbReference type="Proteomes" id="UP000270649"/>
    </source>
</evidence>
<dbReference type="Pfam" id="PF03916">
    <property type="entry name" value="NrfD"/>
    <property type="match status" value="1"/>
</dbReference>
<dbReference type="PANTHER" id="PTHR34856">
    <property type="entry name" value="PROTEIN NRFD"/>
    <property type="match status" value="1"/>
</dbReference>
<protein>
    <submittedName>
        <fullName evidence="10">Nitrite reductase</fullName>
    </submittedName>
    <submittedName>
        <fullName evidence="9">Polysulfide reductase NrfD</fullName>
    </submittedName>
</protein>
<feature type="region of interest" description="Disordered" evidence="7">
    <location>
        <begin position="1"/>
        <end position="42"/>
    </location>
</feature>
<feature type="transmembrane region" description="Helical" evidence="8">
    <location>
        <begin position="70"/>
        <end position="92"/>
    </location>
</feature>
<dbReference type="InterPro" id="IPR052049">
    <property type="entry name" value="Electron_transfer_protein"/>
</dbReference>
<dbReference type="Proteomes" id="UP000270649">
    <property type="component" value="Unassembled WGS sequence"/>
</dbReference>
<dbReference type="InterPro" id="IPR005614">
    <property type="entry name" value="NrfD-like"/>
</dbReference>
<feature type="compositionally biased region" description="Basic and acidic residues" evidence="7">
    <location>
        <begin position="1"/>
        <end position="24"/>
    </location>
</feature>
<dbReference type="GO" id="GO:0005886">
    <property type="term" value="C:plasma membrane"/>
    <property type="evidence" value="ECO:0007669"/>
    <property type="project" value="UniProtKB-SubCell"/>
</dbReference>
<dbReference type="GeneID" id="92746475"/>
<keyword evidence="4 8" id="KW-0812">Transmembrane</keyword>
<evidence type="ECO:0000256" key="3">
    <source>
        <dbReference type="ARBA" id="ARBA00022475"/>
    </source>
</evidence>
<dbReference type="AlphaFoldDB" id="A0A3M0H1G4"/>
<dbReference type="RefSeq" id="WP_121911093.1">
    <property type="nucleotide sequence ID" value="NZ_CP069516.1"/>
</dbReference>
<reference evidence="10 11" key="1">
    <citation type="submission" date="2018-10" db="EMBL/GenBank/DDBJ databases">
        <title>Corynebacterium macginleyi genome sequencing and assembly of the type strain and two clinical samples.</title>
        <authorList>
            <person name="Bernier A.-M."/>
            <person name="Bernard K."/>
        </authorList>
    </citation>
    <scope>NUCLEOTIDE SEQUENCE [LARGE SCALE GENOMIC DNA]</scope>
    <source>
        <strain evidence="10 11">NML 120205</strain>
    </source>
</reference>
<organism evidence="10 11">
    <name type="scientific">Corynebacterium macginleyi</name>
    <dbReference type="NCBI Taxonomy" id="38290"/>
    <lineage>
        <taxon>Bacteria</taxon>
        <taxon>Bacillati</taxon>
        <taxon>Actinomycetota</taxon>
        <taxon>Actinomycetes</taxon>
        <taxon>Mycobacteriales</taxon>
        <taxon>Corynebacteriaceae</taxon>
        <taxon>Corynebacterium</taxon>
    </lineage>
</organism>
<evidence type="ECO:0000256" key="7">
    <source>
        <dbReference type="SAM" id="MobiDB-lite"/>
    </source>
</evidence>
<accession>A0A3M0H1G4</accession>
<evidence type="ECO:0000313" key="12">
    <source>
        <dbReference type="Proteomes" id="UP001518680"/>
    </source>
</evidence>
<feature type="region of interest" description="Disordered" evidence="7">
    <location>
        <begin position="344"/>
        <end position="371"/>
    </location>
</feature>
<comment type="subcellular location">
    <subcellularLocation>
        <location evidence="1">Cell membrane</location>
        <topology evidence="1">Multi-pass membrane protein</topology>
    </subcellularLocation>
</comment>
<evidence type="ECO:0000313" key="9">
    <source>
        <dbReference type="EMBL" id="MBM0244906.1"/>
    </source>
</evidence>
<evidence type="ECO:0000256" key="4">
    <source>
        <dbReference type="ARBA" id="ARBA00022692"/>
    </source>
</evidence>
<dbReference type="Proteomes" id="UP001518680">
    <property type="component" value="Unassembled WGS sequence"/>
</dbReference>
<evidence type="ECO:0000313" key="10">
    <source>
        <dbReference type="EMBL" id="RMB58649.1"/>
    </source>
</evidence>
<evidence type="ECO:0000256" key="6">
    <source>
        <dbReference type="ARBA" id="ARBA00023136"/>
    </source>
</evidence>
<sequence length="371" mass="38980">MSGFDEYRPPQPERRNRYRNFDGPKRKKKRKRPGAGAQDGLKEERMAEDFEFSSYYGRPVVKAPPWEWPIGGYLFLGGIAGGSGLLASSAHAAGNAPLRRTTRVAAFGAAAAGSVFLILDLGRPERALNMFRVFKVTSPMSLGSWLLAGFSTAAAIPAAAEVDEATKRRLPLPKWLRASLGKAATPAGVVTGVLGGPLAGYTAVLLSNTSNPVWNDMKRHLPYVFVSSASAAASGMAMITTPVHYTGPARALGMAAAVSDIAATKVLENNMEPEPRAELHHGSPGKLMRASEYLIAAGGVGSAVAAVTKSRAVSVAAGLALLAGSACTRFGVLNAGLEAVKNPATTMGPQKRRAERRRREQGLATDVLSAG</sequence>
<feature type="transmembrane region" description="Helical" evidence="8">
    <location>
        <begin position="104"/>
        <end position="122"/>
    </location>
</feature>
<reference evidence="9 12" key="2">
    <citation type="submission" date="2021-01" db="EMBL/GenBank/DDBJ databases">
        <title>Complete genome sequences of Corynebacterium macginleyi strains isolated from infectious keratitis.</title>
        <authorList>
            <person name="Sagerfors S."/>
            <person name="Poehlein A."/>
            <person name="Soderquist B."/>
            <person name="Bruggemann H."/>
        </authorList>
    </citation>
    <scope>NUCLEOTIDE SEQUENCE [LARGE SCALE GENOMIC DNA]</scope>
    <source>
        <strain evidence="9 12">12T220</strain>
    </source>
</reference>
<comment type="similarity">
    <text evidence="2">Belongs to the NrfD family.</text>
</comment>
<feature type="transmembrane region" description="Helical" evidence="8">
    <location>
        <begin position="223"/>
        <end position="245"/>
    </location>
</feature>
<evidence type="ECO:0000256" key="8">
    <source>
        <dbReference type="SAM" id="Phobius"/>
    </source>
</evidence>
<dbReference type="Gene3D" id="1.20.1630.10">
    <property type="entry name" value="Formate dehydrogenase/DMSO reductase domain"/>
    <property type="match status" value="1"/>
</dbReference>
<comment type="caution">
    <text evidence="10">The sequence shown here is derived from an EMBL/GenBank/DDBJ whole genome shotgun (WGS) entry which is preliminary data.</text>
</comment>
<evidence type="ECO:0000256" key="2">
    <source>
        <dbReference type="ARBA" id="ARBA00008929"/>
    </source>
</evidence>
<dbReference type="OrthoDB" id="112837at2"/>
<keyword evidence="5 8" id="KW-1133">Transmembrane helix</keyword>
<dbReference type="EMBL" id="JAACBX020000002">
    <property type="protein sequence ID" value="MBM0244906.1"/>
    <property type="molecule type" value="Genomic_DNA"/>
</dbReference>
<evidence type="ECO:0000256" key="5">
    <source>
        <dbReference type="ARBA" id="ARBA00022989"/>
    </source>
</evidence>
<keyword evidence="3" id="KW-1003">Cell membrane</keyword>
<name>A0A3M0H1G4_9CORY</name>
<keyword evidence="12" id="KW-1185">Reference proteome</keyword>
<dbReference type="EMBL" id="REGC01000010">
    <property type="protein sequence ID" value="RMB58649.1"/>
    <property type="molecule type" value="Genomic_DNA"/>
</dbReference>
<evidence type="ECO:0000256" key="1">
    <source>
        <dbReference type="ARBA" id="ARBA00004651"/>
    </source>
</evidence>
<keyword evidence="6 8" id="KW-0472">Membrane</keyword>
<gene>
    <name evidence="9" type="primary">nrfD</name>
    <name evidence="10" type="ORF">D9543_08060</name>
    <name evidence="9" type="ORF">GWO63_011855</name>
</gene>